<proteinExistence type="predicted"/>
<evidence type="ECO:0000313" key="9">
    <source>
        <dbReference type="Proteomes" id="UP000760860"/>
    </source>
</evidence>
<dbReference type="AlphaFoldDB" id="A0A8T1I246"/>
<keyword evidence="2" id="KW-0808">Transferase</keyword>
<protein>
    <recommendedName>
        <fullName evidence="7">AGC-kinase C-terminal domain-containing protein</fullName>
    </recommendedName>
</protein>
<dbReference type="GO" id="GO:0004691">
    <property type="term" value="F:cAMP-dependent protein kinase activity"/>
    <property type="evidence" value="ECO:0007669"/>
    <property type="project" value="TreeGrafter"/>
</dbReference>
<dbReference type="SUPFAM" id="SSF56112">
    <property type="entry name" value="Protein kinase-like (PK-like)"/>
    <property type="match status" value="2"/>
</dbReference>
<comment type="caution">
    <text evidence="8">The sequence shown here is derived from an EMBL/GenBank/DDBJ whole genome shotgun (WGS) entry which is preliminary data.</text>
</comment>
<feature type="binding site" evidence="6">
    <location>
        <position position="51"/>
    </location>
    <ligand>
        <name>ATP</name>
        <dbReference type="ChEBI" id="CHEBI:30616"/>
    </ligand>
</feature>
<dbReference type="PANTHER" id="PTHR24353">
    <property type="entry name" value="CYCLIC NUCLEOTIDE-DEPENDENT PROTEIN KINASE"/>
    <property type="match status" value="1"/>
</dbReference>
<evidence type="ECO:0000256" key="6">
    <source>
        <dbReference type="PROSITE-ProRule" id="PRU10141"/>
    </source>
</evidence>
<gene>
    <name evidence="8" type="ORF">PC129_g9977</name>
</gene>
<dbReference type="SMART" id="SM00133">
    <property type="entry name" value="S_TK_X"/>
    <property type="match status" value="1"/>
</dbReference>
<dbReference type="Gene3D" id="1.10.510.10">
    <property type="entry name" value="Transferase(Phosphotransferase) domain 1"/>
    <property type="match status" value="1"/>
</dbReference>
<dbReference type="GO" id="GO:0005952">
    <property type="term" value="C:cAMP-dependent protein kinase complex"/>
    <property type="evidence" value="ECO:0007669"/>
    <property type="project" value="TreeGrafter"/>
</dbReference>
<dbReference type="InterPro" id="IPR000961">
    <property type="entry name" value="AGC-kinase_C"/>
</dbReference>
<evidence type="ECO:0000256" key="3">
    <source>
        <dbReference type="ARBA" id="ARBA00022741"/>
    </source>
</evidence>
<feature type="domain" description="AGC-kinase C-terminal" evidence="7">
    <location>
        <begin position="140"/>
        <end position="193"/>
    </location>
</feature>
<dbReference type="InterPro" id="IPR017441">
    <property type="entry name" value="Protein_kinase_ATP_BS"/>
</dbReference>
<evidence type="ECO:0000313" key="8">
    <source>
        <dbReference type="EMBL" id="KAG3219235.1"/>
    </source>
</evidence>
<dbReference type="InterPro" id="IPR011009">
    <property type="entry name" value="Kinase-like_dom_sf"/>
</dbReference>
<dbReference type="PROSITE" id="PS51285">
    <property type="entry name" value="AGC_KINASE_CTER"/>
    <property type="match status" value="1"/>
</dbReference>
<evidence type="ECO:0000259" key="7">
    <source>
        <dbReference type="PROSITE" id="PS51285"/>
    </source>
</evidence>
<evidence type="ECO:0000256" key="5">
    <source>
        <dbReference type="ARBA" id="ARBA00022840"/>
    </source>
</evidence>
<sequence length="193" mass="21708">MTTPDGVKVSNKFAAPLDGSQFDMGVTLGTGSFGRVRFATHKATNTYWAIKILKKAEIIRLQQVEHMLSEKSILLWQPPFCDDDPMGIYQQILSGKLNFPRFFDRNAKGLIKRMLTADLTKRYGCLKNGVEDIKKHKFFTGINWEDLLARKGAAPIIPRVGTANDTSNFDPYPDSMEDAIVPVYNGKDPFAEF</sequence>
<dbReference type="PANTHER" id="PTHR24353:SF37">
    <property type="entry name" value="CAMP-DEPENDENT PROTEIN KINASE CATALYTIC SUBUNIT PRKX"/>
    <property type="match status" value="1"/>
</dbReference>
<keyword evidence="5 6" id="KW-0067">ATP-binding</keyword>
<evidence type="ECO:0000256" key="4">
    <source>
        <dbReference type="ARBA" id="ARBA00022777"/>
    </source>
</evidence>
<accession>A0A8T1I246</accession>
<name>A0A8T1I246_9STRA</name>
<reference evidence="8" key="1">
    <citation type="submission" date="2018-05" db="EMBL/GenBank/DDBJ databases">
        <title>Effector identification in a new, highly contiguous assembly of the strawberry crown rot pathogen Phytophthora cactorum.</title>
        <authorList>
            <person name="Armitage A.D."/>
            <person name="Nellist C.F."/>
            <person name="Bates H."/>
            <person name="Vickerstaff R.J."/>
            <person name="Harrison R.J."/>
        </authorList>
    </citation>
    <scope>NUCLEOTIDE SEQUENCE</scope>
    <source>
        <strain evidence="8">P421</strain>
    </source>
</reference>
<dbReference type="VEuPathDB" id="FungiDB:PC110_g15448"/>
<evidence type="ECO:0000256" key="2">
    <source>
        <dbReference type="ARBA" id="ARBA00022679"/>
    </source>
</evidence>
<keyword evidence="3 6" id="KW-0547">Nucleotide-binding</keyword>
<keyword evidence="4" id="KW-0418">Kinase</keyword>
<organism evidence="8 9">
    <name type="scientific">Phytophthora cactorum</name>
    <dbReference type="NCBI Taxonomy" id="29920"/>
    <lineage>
        <taxon>Eukaryota</taxon>
        <taxon>Sar</taxon>
        <taxon>Stramenopiles</taxon>
        <taxon>Oomycota</taxon>
        <taxon>Peronosporomycetes</taxon>
        <taxon>Peronosporales</taxon>
        <taxon>Peronosporaceae</taxon>
        <taxon>Phytophthora</taxon>
    </lineage>
</organism>
<dbReference type="GO" id="GO:0005524">
    <property type="term" value="F:ATP binding"/>
    <property type="evidence" value="ECO:0007669"/>
    <property type="project" value="UniProtKB-UniRule"/>
</dbReference>
<keyword evidence="1" id="KW-0723">Serine/threonine-protein kinase</keyword>
<dbReference type="Proteomes" id="UP000760860">
    <property type="component" value="Unassembled WGS sequence"/>
</dbReference>
<dbReference type="EMBL" id="RCMV01000320">
    <property type="protein sequence ID" value="KAG3219235.1"/>
    <property type="molecule type" value="Genomic_DNA"/>
</dbReference>
<dbReference type="PROSITE" id="PS00107">
    <property type="entry name" value="PROTEIN_KINASE_ATP"/>
    <property type="match status" value="1"/>
</dbReference>
<dbReference type="Gene3D" id="3.30.200.20">
    <property type="entry name" value="Phosphorylase Kinase, domain 1"/>
    <property type="match status" value="2"/>
</dbReference>
<evidence type="ECO:0000256" key="1">
    <source>
        <dbReference type="ARBA" id="ARBA00022527"/>
    </source>
</evidence>